<dbReference type="AlphaFoldDB" id="A0A1I8IJM4"/>
<dbReference type="InterPro" id="IPR055204">
    <property type="entry name" value="HNRNPL_RRM"/>
</dbReference>
<dbReference type="CDD" id="cd12424">
    <property type="entry name" value="RRM3_hnRNPL_like"/>
    <property type="match status" value="1"/>
</dbReference>
<dbReference type="InterPro" id="IPR012677">
    <property type="entry name" value="Nucleotide-bd_a/b_plait_sf"/>
</dbReference>
<dbReference type="Pfam" id="PF00076">
    <property type="entry name" value="RRM_1"/>
    <property type="match status" value="1"/>
</dbReference>
<dbReference type="PROSITE" id="PS50102">
    <property type="entry name" value="RRM"/>
    <property type="match status" value="2"/>
</dbReference>
<proteinExistence type="predicted"/>
<dbReference type="GO" id="GO:0003723">
    <property type="term" value="F:RNA binding"/>
    <property type="evidence" value="ECO:0007669"/>
    <property type="project" value="UniProtKB-UniRule"/>
</dbReference>
<dbReference type="InterPro" id="IPR000504">
    <property type="entry name" value="RRM_dom"/>
</dbReference>
<keyword evidence="1" id="KW-0694">RNA-binding</keyword>
<evidence type="ECO:0000256" key="2">
    <source>
        <dbReference type="SAM" id="MobiDB-lite"/>
    </source>
</evidence>
<organism evidence="5 6">
    <name type="scientific">Macrostomum lignano</name>
    <dbReference type="NCBI Taxonomy" id="282301"/>
    <lineage>
        <taxon>Eukaryota</taxon>
        <taxon>Metazoa</taxon>
        <taxon>Spiralia</taxon>
        <taxon>Lophotrochozoa</taxon>
        <taxon>Platyhelminthes</taxon>
        <taxon>Rhabditophora</taxon>
        <taxon>Macrostomorpha</taxon>
        <taxon>Macrostomida</taxon>
        <taxon>Macrostomidae</taxon>
        <taxon>Macrostomum</taxon>
    </lineage>
</organism>
<evidence type="ECO:0000256" key="1">
    <source>
        <dbReference type="PROSITE-ProRule" id="PRU00176"/>
    </source>
</evidence>
<feature type="chain" id="PRO_5009321011" evidence="3">
    <location>
        <begin position="24"/>
        <end position="726"/>
    </location>
</feature>
<dbReference type="Pfam" id="PF22976">
    <property type="entry name" value="RRM_10"/>
    <property type="match status" value="1"/>
</dbReference>
<protein>
    <submittedName>
        <fullName evidence="6">RRM domain-containing protein</fullName>
    </submittedName>
</protein>
<keyword evidence="3" id="KW-0732">Signal</keyword>
<dbReference type="SUPFAM" id="SSF54928">
    <property type="entry name" value="RNA-binding domain, RBD"/>
    <property type="match status" value="2"/>
</dbReference>
<dbReference type="Proteomes" id="UP000095280">
    <property type="component" value="Unplaced"/>
</dbReference>
<feature type="domain" description="RRM" evidence="4">
    <location>
        <begin position="524"/>
        <end position="597"/>
    </location>
</feature>
<dbReference type="Pfam" id="PF13893">
    <property type="entry name" value="RRM_5"/>
    <property type="match status" value="1"/>
</dbReference>
<dbReference type="Gene3D" id="3.30.70.330">
    <property type="match status" value="4"/>
</dbReference>
<name>A0A1I8IJM4_9PLAT</name>
<feature type="signal peptide" evidence="3">
    <location>
        <begin position="1"/>
        <end position="23"/>
    </location>
</feature>
<dbReference type="SMART" id="SM00360">
    <property type="entry name" value="RRM"/>
    <property type="match status" value="3"/>
</dbReference>
<dbReference type="PANTHER" id="PTHR15592">
    <property type="entry name" value="MATRIN 3/NUCLEAR PROTEIN 220-RELATED"/>
    <property type="match status" value="1"/>
</dbReference>
<evidence type="ECO:0000313" key="6">
    <source>
        <dbReference type="WBParaSite" id="maker-uti_cns_0013289-snap-gene-0.3-mRNA-1"/>
    </source>
</evidence>
<accession>A0A1I8IJM4</accession>
<evidence type="ECO:0000259" key="4">
    <source>
        <dbReference type="PROSITE" id="PS50102"/>
    </source>
</evidence>
<reference evidence="6" key="1">
    <citation type="submission" date="2016-11" db="UniProtKB">
        <authorList>
            <consortium name="WormBaseParasite"/>
        </authorList>
    </citation>
    <scope>IDENTIFICATION</scope>
</reference>
<feature type="region of interest" description="Disordered" evidence="2">
    <location>
        <begin position="47"/>
        <end position="68"/>
    </location>
</feature>
<sequence length="726" mass="78539">VSASDSGSLLLRLLLRLSGPCGACGWCSGQNYSSHDYLPSSLSDGQYRRYQPSKSKSGSASTDGAIRNSSAEDRTFPCAFANSRLDKFFCGHGYNGIRSAVLLQILNRGFPKTVPNSRIGAVIQQHRLQFAALLNLDDVPLAQQLRSTRTTFRDETSADQSKCTRESASKIIMLGNAPIGDRKRKIYNTNSSNNAGGGLGPRHQPPAPMMSLMMHQGPGQAPMPPHHQFGSSGNGQQMMQMPAIGAASGPAAAAQMGPGIGGPTCVLFVSEIPQNTCELELKRVFQEFGKLEQIQLMPAKGQALVEFLRLSDAERLMSMCQSGYIIAANGGNLTVCFANRQRIDQGLESYQSATPQTCLLLTFYNVRMDFNCESIRQICGPYGIVDRCLVVSQQDGLLRAVLEFEKLEDAVLTKPNLNGANMYAGCNAISCEYVRHTAFEYFASRHPVMEEYRYDQAGAMMMGGGPPAGKRLRMPPVQPLGAPVPAAAAAAAAPPALMMQPAQSGAVAMLPAGAKQPVPPNQHCVIVIRGLSPQMNCDRLFNILALYGNVDRIKFVTSREGFALVQMLDASSAQQAVDFLHGQTVLGSTLKVTHSDQGAVKRNTKDFKLADGTPAEKSYDTAKLNRFMNQEAVARNQASLGRTGRILYYWGCPEGTSEKTIRETLKLAGASNPTEVSPQNEKGTTGWITFNSVSDATDAICLANHSELSSNTKLKLAYAFNKHRDR</sequence>
<keyword evidence="5" id="KW-1185">Reference proteome</keyword>
<evidence type="ECO:0000256" key="3">
    <source>
        <dbReference type="SAM" id="SignalP"/>
    </source>
</evidence>
<feature type="domain" description="RRM" evidence="4">
    <location>
        <begin position="265"/>
        <end position="340"/>
    </location>
</feature>
<feature type="compositionally biased region" description="Polar residues" evidence="2">
    <location>
        <begin position="52"/>
        <end position="62"/>
    </location>
</feature>
<dbReference type="InterPro" id="IPR035979">
    <property type="entry name" value="RBD_domain_sf"/>
</dbReference>
<evidence type="ECO:0000313" key="5">
    <source>
        <dbReference type="Proteomes" id="UP000095280"/>
    </source>
</evidence>
<dbReference type="WBParaSite" id="maker-uti_cns_0013289-snap-gene-0.3-mRNA-1">
    <property type="protein sequence ID" value="maker-uti_cns_0013289-snap-gene-0.3-mRNA-1"/>
    <property type="gene ID" value="maker-uti_cns_0013289-snap-gene-0.3"/>
</dbReference>
<feature type="region of interest" description="Disordered" evidence="2">
    <location>
        <begin position="189"/>
        <end position="211"/>
    </location>
</feature>